<proteinExistence type="inferred from homology"/>
<dbReference type="Gene3D" id="3.40.50.150">
    <property type="entry name" value="Vaccinia Virus protein VP39"/>
    <property type="match status" value="1"/>
</dbReference>
<evidence type="ECO:0000256" key="2">
    <source>
        <dbReference type="ARBA" id="ARBA00022679"/>
    </source>
</evidence>
<organism evidence="7">
    <name type="scientific">uncultured Truepera sp</name>
    <dbReference type="NCBI Taxonomy" id="543023"/>
    <lineage>
        <taxon>Bacteria</taxon>
        <taxon>Thermotogati</taxon>
        <taxon>Deinococcota</taxon>
        <taxon>Deinococci</taxon>
        <taxon>Trueperales</taxon>
        <taxon>Trueperaceae</taxon>
        <taxon>Truepera</taxon>
        <taxon>environmental samples</taxon>
    </lineage>
</organism>
<dbReference type="InterPro" id="IPR049560">
    <property type="entry name" value="MeTrfase_RsmB-F_NOP2_cat"/>
</dbReference>
<evidence type="ECO:0000256" key="3">
    <source>
        <dbReference type="ARBA" id="ARBA00022691"/>
    </source>
</evidence>
<feature type="binding site" evidence="5">
    <location>
        <position position="244"/>
    </location>
    <ligand>
        <name>S-adenosyl-L-methionine</name>
        <dbReference type="ChEBI" id="CHEBI:59789"/>
    </ligand>
</feature>
<keyword evidence="2 5" id="KW-0808">Transferase</keyword>
<reference evidence="7" key="1">
    <citation type="submission" date="2020-02" db="EMBL/GenBank/DDBJ databases">
        <authorList>
            <person name="Meier V. D."/>
        </authorList>
    </citation>
    <scope>NUCLEOTIDE SEQUENCE</scope>
    <source>
        <strain evidence="7">AVDCRST_MAG86</strain>
    </source>
</reference>
<dbReference type="InterPro" id="IPR001678">
    <property type="entry name" value="MeTrfase_RsmB-F_NOP2_dom"/>
</dbReference>
<dbReference type="SUPFAM" id="SSF53335">
    <property type="entry name" value="S-adenosyl-L-methionine-dependent methyltransferases"/>
    <property type="match status" value="1"/>
</dbReference>
<feature type="binding site" evidence="5">
    <location>
        <position position="218"/>
    </location>
    <ligand>
        <name>S-adenosyl-L-methionine</name>
        <dbReference type="ChEBI" id="CHEBI:59789"/>
    </ligand>
</feature>
<gene>
    <name evidence="7" type="ORF">AVDCRST_MAG86-410</name>
</gene>
<dbReference type="Pfam" id="PF01189">
    <property type="entry name" value="Methyltr_RsmB-F"/>
    <property type="match status" value="1"/>
</dbReference>
<dbReference type="SUPFAM" id="SSF48013">
    <property type="entry name" value="NusB-like"/>
    <property type="match status" value="1"/>
</dbReference>
<feature type="domain" description="SAM-dependent MTase RsmB/NOP-type" evidence="6">
    <location>
        <begin position="100"/>
        <end position="371"/>
    </location>
</feature>
<dbReference type="PANTHER" id="PTHR22807">
    <property type="entry name" value="NOP2 YEAST -RELATED NOL1/NOP2/FMU SUN DOMAIN-CONTAINING"/>
    <property type="match status" value="1"/>
</dbReference>
<dbReference type="GO" id="GO:0003723">
    <property type="term" value="F:RNA binding"/>
    <property type="evidence" value="ECO:0007669"/>
    <property type="project" value="UniProtKB-UniRule"/>
</dbReference>
<evidence type="ECO:0000256" key="5">
    <source>
        <dbReference type="PROSITE-ProRule" id="PRU01023"/>
    </source>
</evidence>
<feature type="binding site" evidence="5">
    <location>
        <position position="260"/>
    </location>
    <ligand>
        <name>S-adenosyl-L-methionine</name>
        <dbReference type="ChEBI" id="CHEBI:59789"/>
    </ligand>
</feature>
<dbReference type="Gene3D" id="1.10.940.10">
    <property type="entry name" value="NusB-like"/>
    <property type="match status" value="1"/>
</dbReference>
<dbReference type="PANTHER" id="PTHR22807:SF53">
    <property type="entry name" value="RIBOSOMAL RNA SMALL SUBUNIT METHYLTRANSFERASE B-RELATED"/>
    <property type="match status" value="1"/>
</dbReference>
<dbReference type="GO" id="GO:0006355">
    <property type="term" value="P:regulation of DNA-templated transcription"/>
    <property type="evidence" value="ECO:0007669"/>
    <property type="project" value="InterPro"/>
</dbReference>
<comment type="similarity">
    <text evidence="5">Belongs to the class I-like SAM-binding methyltransferase superfamily. RsmB/NOP family.</text>
</comment>
<dbReference type="InterPro" id="IPR023267">
    <property type="entry name" value="RCMT"/>
</dbReference>
<evidence type="ECO:0000259" key="6">
    <source>
        <dbReference type="PROSITE" id="PS51686"/>
    </source>
</evidence>
<protein>
    <submittedName>
        <fullName evidence="7">16S rRNA (Cytosine(967)-C(5))-methyltransferase</fullName>
        <ecNumber evidence="7">2.1.1.176</ecNumber>
    </submittedName>
</protein>
<dbReference type="InterPro" id="IPR035926">
    <property type="entry name" value="NusB-like_sf"/>
</dbReference>
<sequence length="373" mass="40376">MTALVYGALRFELALDAQLKPLLKRPDKLPPEVVEALRLGAFELLYRATPRHAAVSAWVEVVKGHHKRLAGLANAVLRRVQRLELPPGTAAGIPEWLYGEWEARFGKTRAQDVADGMNEHDPLWLLTYHPQATHALLADGCEVQLGPIEGTLSVRLGRPLTELQAYRDGWVQPQNPASTLPVRLLEPEQGERIYDLASGGGVKAAQLAAAGAEVISVELHAGKLRRAEANLRRLGLSATGMVHDLRTPPDLPPAPKVLLDAPCSGTGTLRGNPELRGRVTQDDVASLAALQRELLRTAAALTAPGGLLVYAVCALTKAEGPEMGRWFLAQFPEFEAEPFLFDLPADNAPEGSTVLPLGGLDGFFISRFRRAEP</sequence>
<keyword evidence="1 5" id="KW-0489">Methyltransferase</keyword>
<dbReference type="PROSITE" id="PS51686">
    <property type="entry name" value="SAM_MT_RSMB_NOP"/>
    <property type="match status" value="1"/>
</dbReference>
<evidence type="ECO:0000256" key="1">
    <source>
        <dbReference type="ARBA" id="ARBA00022603"/>
    </source>
</evidence>
<feature type="active site" description="Nucleophile" evidence="5">
    <location>
        <position position="313"/>
    </location>
</feature>
<dbReference type="EC" id="2.1.1.176" evidence="7"/>
<dbReference type="InterPro" id="IPR029063">
    <property type="entry name" value="SAM-dependent_MTases_sf"/>
</dbReference>
<dbReference type="GO" id="GO:0001510">
    <property type="term" value="P:RNA methylation"/>
    <property type="evidence" value="ECO:0007669"/>
    <property type="project" value="InterPro"/>
</dbReference>
<evidence type="ECO:0000256" key="4">
    <source>
        <dbReference type="ARBA" id="ARBA00022884"/>
    </source>
</evidence>
<keyword evidence="4 5" id="KW-0694">RNA-binding</keyword>
<dbReference type="Pfam" id="PF01029">
    <property type="entry name" value="NusB"/>
    <property type="match status" value="1"/>
</dbReference>
<dbReference type="GO" id="GO:0008173">
    <property type="term" value="F:RNA methyltransferase activity"/>
    <property type="evidence" value="ECO:0007669"/>
    <property type="project" value="InterPro"/>
</dbReference>
<keyword evidence="3 5" id="KW-0949">S-adenosyl-L-methionine</keyword>
<comment type="caution">
    <text evidence="5">Lacks conserved residue(s) required for the propagation of feature annotation.</text>
</comment>
<dbReference type="EMBL" id="CADCWP010000027">
    <property type="protein sequence ID" value="CAA9558527.1"/>
    <property type="molecule type" value="Genomic_DNA"/>
</dbReference>
<dbReference type="PRINTS" id="PR02008">
    <property type="entry name" value="RCMTFAMILY"/>
</dbReference>
<name>A0A6J4USI2_9DEIN</name>
<accession>A0A6J4USI2</accession>
<dbReference type="AlphaFoldDB" id="A0A6J4USI2"/>
<evidence type="ECO:0000313" key="7">
    <source>
        <dbReference type="EMBL" id="CAA9558527.1"/>
    </source>
</evidence>
<dbReference type="InterPro" id="IPR006027">
    <property type="entry name" value="NusB_RsmB_TIM44"/>
</dbReference>